<dbReference type="InterPro" id="IPR036779">
    <property type="entry name" value="LysM_dom_sf"/>
</dbReference>
<dbReference type="EMBL" id="JBHSOG010000061">
    <property type="protein sequence ID" value="MFC5770908.1"/>
    <property type="molecule type" value="Genomic_DNA"/>
</dbReference>
<feature type="compositionally biased region" description="Pro residues" evidence="1">
    <location>
        <begin position="422"/>
        <end position="432"/>
    </location>
</feature>
<dbReference type="PANTHER" id="PTHR38731:SF3">
    <property type="entry name" value="BLL6125 PROTEIN"/>
    <property type="match status" value="1"/>
</dbReference>
<sequence>MWASALSPNATAEDYRYVVRPGDNPWNLTQRFLKGIVYWPRIQQYNRIVDATAMQPGTTLRIPVGWMRAAARQAEIADLRGDVFLERGGEPAQAAAAGMPVAPGATLRTGDEGSVSLQFPDGSRTLIGPGTVVRLVELRRLTLSSGQQTRFELQQGEMENEVAGSRGSGGRFVIQAPAATAAVRGTRFRVASAADGMRNETLQGTVALQNRKGSTLLRAGTGTHVRAGAAPGAAQPLLPAPVLDALPARIERLPARLEIPAVAGAHAYRSQIFPATGAAAAESDRSGPTAHVLSTGDLPDGVHRLRVRAIGEGGLEGLDAEREIVIDARPEPPFLHEPPSDGWVVDEHPAFRWARSGDAARYHFQLAAERDFHAPLVVAQGLESPEWIAGQPLAPSVYFWRVAVETDAEGLGPYSDPQRFTLPPPGPQPQPPEIDGDTMELRWRAGNPGERFQVQISRDPAFAAPEIDRVTDEARLSMPRPEPGLLHLRVRTLAPDTPPGPWGKAQQVEIPHSHWRALLILVPVLLIAL</sequence>
<proteinExistence type="predicted"/>
<keyword evidence="4" id="KW-1185">Reference proteome</keyword>
<organism evidence="3 4">
    <name type="scientific">Thauera sinica</name>
    <dbReference type="NCBI Taxonomy" id="2665146"/>
    <lineage>
        <taxon>Bacteria</taxon>
        <taxon>Pseudomonadati</taxon>
        <taxon>Pseudomonadota</taxon>
        <taxon>Betaproteobacteria</taxon>
        <taxon>Rhodocyclales</taxon>
        <taxon>Zoogloeaceae</taxon>
        <taxon>Thauera</taxon>
    </lineage>
</organism>
<dbReference type="PIRSF" id="PIRSF029644">
    <property type="entry name" value="UCP029644"/>
    <property type="match status" value="1"/>
</dbReference>
<reference evidence="4" key="1">
    <citation type="journal article" date="2019" name="Int. J. Syst. Evol. Microbiol.">
        <title>The Global Catalogue of Microorganisms (GCM) 10K type strain sequencing project: providing services to taxonomists for standard genome sequencing and annotation.</title>
        <authorList>
            <consortium name="The Broad Institute Genomics Platform"/>
            <consortium name="The Broad Institute Genome Sequencing Center for Infectious Disease"/>
            <person name="Wu L."/>
            <person name="Ma J."/>
        </authorList>
    </citation>
    <scope>NUCLEOTIDE SEQUENCE [LARGE SCALE GENOMIC DNA]</scope>
    <source>
        <strain evidence="4">SHR3</strain>
    </source>
</reference>
<dbReference type="Gene3D" id="2.60.120.1440">
    <property type="match status" value="1"/>
</dbReference>
<accession>A0ABW1AUE8</accession>
<evidence type="ECO:0000256" key="1">
    <source>
        <dbReference type="SAM" id="MobiDB-lite"/>
    </source>
</evidence>
<dbReference type="Pfam" id="PF04773">
    <property type="entry name" value="FecR"/>
    <property type="match status" value="1"/>
</dbReference>
<dbReference type="CDD" id="cd00118">
    <property type="entry name" value="LysM"/>
    <property type="match status" value="1"/>
</dbReference>
<dbReference type="Pfam" id="PF01476">
    <property type="entry name" value="LysM"/>
    <property type="match status" value="1"/>
</dbReference>
<dbReference type="InterPro" id="IPR016930">
    <property type="entry name" value="UCP029644"/>
</dbReference>
<dbReference type="InterPro" id="IPR018392">
    <property type="entry name" value="LysM"/>
</dbReference>
<dbReference type="PANTHER" id="PTHR38731">
    <property type="entry name" value="LIPL45-RELATED LIPOPROTEIN-RELATED"/>
    <property type="match status" value="1"/>
</dbReference>
<evidence type="ECO:0000313" key="4">
    <source>
        <dbReference type="Proteomes" id="UP001595974"/>
    </source>
</evidence>
<evidence type="ECO:0000313" key="3">
    <source>
        <dbReference type="EMBL" id="MFC5770908.1"/>
    </source>
</evidence>
<dbReference type="InterPro" id="IPR006860">
    <property type="entry name" value="FecR"/>
</dbReference>
<gene>
    <name evidence="3" type="ORF">ACFPTN_16130</name>
</gene>
<dbReference type="RefSeq" id="WP_232516500.1">
    <property type="nucleotide sequence ID" value="NZ_JBHSOG010000061.1"/>
</dbReference>
<protein>
    <submittedName>
        <fullName evidence="3">FecR domain-containing protein</fullName>
    </submittedName>
</protein>
<evidence type="ECO:0000259" key="2">
    <source>
        <dbReference type="PROSITE" id="PS51782"/>
    </source>
</evidence>
<feature type="region of interest" description="Disordered" evidence="1">
    <location>
        <begin position="415"/>
        <end position="436"/>
    </location>
</feature>
<dbReference type="InterPro" id="IPR013783">
    <property type="entry name" value="Ig-like_fold"/>
</dbReference>
<dbReference type="Gene3D" id="3.10.350.10">
    <property type="entry name" value="LysM domain"/>
    <property type="match status" value="1"/>
</dbReference>
<dbReference type="PROSITE" id="PS51782">
    <property type="entry name" value="LYSM"/>
    <property type="match status" value="1"/>
</dbReference>
<comment type="caution">
    <text evidence="3">The sequence shown here is derived from an EMBL/GenBank/DDBJ whole genome shotgun (WGS) entry which is preliminary data.</text>
</comment>
<feature type="domain" description="LysM" evidence="2">
    <location>
        <begin position="15"/>
        <end position="62"/>
    </location>
</feature>
<name>A0ABW1AUE8_9RHOO</name>
<dbReference type="Gene3D" id="2.60.40.10">
    <property type="entry name" value="Immunoglobulins"/>
    <property type="match status" value="1"/>
</dbReference>
<dbReference type="Proteomes" id="UP001595974">
    <property type="component" value="Unassembled WGS sequence"/>
</dbReference>